<organism evidence="2 3">
    <name type="scientific">Portunus trituberculatus</name>
    <name type="common">Swimming crab</name>
    <name type="synonym">Neptunus trituberculatus</name>
    <dbReference type="NCBI Taxonomy" id="210409"/>
    <lineage>
        <taxon>Eukaryota</taxon>
        <taxon>Metazoa</taxon>
        <taxon>Ecdysozoa</taxon>
        <taxon>Arthropoda</taxon>
        <taxon>Crustacea</taxon>
        <taxon>Multicrustacea</taxon>
        <taxon>Malacostraca</taxon>
        <taxon>Eumalacostraca</taxon>
        <taxon>Eucarida</taxon>
        <taxon>Decapoda</taxon>
        <taxon>Pleocyemata</taxon>
        <taxon>Brachyura</taxon>
        <taxon>Eubrachyura</taxon>
        <taxon>Portunoidea</taxon>
        <taxon>Portunidae</taxon>
        <taxon>Portuninae</taxon>
        <taxon>Portunus</taxon>
    </lineage>
</organism>
<accession>A0A5B7EPT6</accession>
<dbReference type="Proteomes" id="UP000324222">
    <property type="component" value="Unassembled WGS sequence"/>
</dbReference>
<sequence length="67" mass="7025">MVVVVVVVMVVTDPAVGKGGSQPNSLTQLLNTSPIPILLYTVVLVTGERVACPFLCIISVTAKEENT</sequence>
<protein>
    <submittedName>
        <fullName evidence="2">Uncharacterized protein</fullName>
    </submittedName>
</protein>
<evidence type="ECO:0000313" key="2">
    <source>
        <dbReference type="EMBL" id="MPC34404.1"/>
    </source>
</evidence>
<dbReference type="AlphaFoldDB" id="A0A5B7EPT6"/>
<evidence type="ECO:0000256" key="1">
    <source>
        <dbReference type="SAM" id="SignalP"/>
    </source>
</evidence>
<feature type="signal peptide" evidence="1">
    <location>
        <begin position="1"/>
        <end position="17"/>
    </location>
</feature>
<name>A0A5B7EPT6_PORTR</name>
<gene>
    <name evidence="2" type="ORF">E2C01_027791</name>
</gene>
<proteinExistence type="predicted"/>
<reference evidence="2 3" key="1">
    <citation type="submission" date="2019-05" db="EMBL/GenBank/DDBJ databases">
        <title>Another draft genome of Portunus trituberculatus and its Hox gene families provides insights of decapod evolution.</title>
        <authorList>
            <person name="Jeong J.-H."/>
            <person name="Song I."/>
            <person name="Kim S."/>
            <person name="Choi T."/>
            <person name="Kim D."/>
            <person name="Ryu S."/>
            <person name="Kim W."/>
        </authorList>
    </citation>
    <scope>NUCLEOTIDE SEQUENCE [LARGE SCALE GENOMIC DNA]</scope>
    <source>
        <tissue evidence="2">Muscle</tissue>
    </source>
</reference>
<dbReference type="EMBL" id="VSRR010003048">
    <property type="protein sequence ID" value="MPC34404.1"/>
    <property type="molecule type" value="Genomic_DNA"/>
</dbReference>
<comment type="caution">
    <text evidence="2">The sequence shown here is derived from an EMBL/GenBank/DDBJ whole genome shotgun (WGS) entry which is preliminary data.</text>
</comment>
<keyword evidence="1" id="KW-0732">Signal</keyword>
<feature type="chain" id="PRO_5023112857" evidence="1">
    <location>
        <begin position="18"/>
        <end position="67"/>
    </location>
</feature>
<evidence type="ECO:0000313" key="3">
    <source>
        <dbReference type="Proteomes" id="UP000324222"/>
    </source>
</evidence>
<keyword evidence="3" id="KW-1185">Reference proteome</keyword>